<reference evidence="2" key="1">
    <citation type="journal article" date="2019" name="Int. J. Syst. Evol. Microbiol.">
        <title>The Global Catalogue of Microorganisms (GCM) 10K type strain sequencing project: providing services to taxonomists for standard genome sequencing and annotation.</title>
        <authorList>
            <consortium name="The Broad Institute Genomics Platform"/>
            <consortium name="The Broad Institute Genome Sequencing Center for Infectious Disease"/>
            <person name="Wu L."/>
            <person name="Ma J."/>
        </authorList>
    </citation>
    <scope>NUCLEOTIDE SEQUENCE [LARGE SCALE GENOMIC DNA]</scope>
    <source>
        <strain evidence="2">JCM 15443</strain>
    </source>
</reference>
<protein>
    <submittedName>
        <fullName evidence="1">Uncharacterized protein</fullName>
    </submittedName>
</protein>
<dbReference type="Proteomes" id="UP000661918">
    <property type="component" value="Unassembled WGS sequence"/>
</dbReference>
<evidence type="ECO:0000313" key="1">
    <source>
        <dbReference type="EMBL" id="GGM20085.1"/>
    </source>
</evidence>
<evidence type="ECO:0000313" key="2">
    <source>
        <dbReference type="Proteomes" id="UP000661918"/>
    </source>
</evidence>
<organism evidence="1 2">
    <name type="scientific">Deinococcus aerophilus</name>
    <dbReference type="NCBI Taxonomy" id="522488"/>
    <lineage>
        <taxon>Bacteria</taxon>
        <taxon>Thermotogati</taxon>
        <taxon>Deinococcota</taxon>
        <taxon>Deinococci</taxon>
        <taxon>Deinococcales</taxon>
        <taxon>Deinococcaceae</taxon>
        <taxon>Deinococcus</taxon>
    </lineage>
</organism>
<accession>A0ABQ2GYG7</accession>
<keyword evidence="2" id="KW-1185">Reference proteome</keyword>
<proteinExistence type="predicted"/>
<gene>
    <name evidence="1" type="ORF">GCM10010841_30150</name>
</gene>
<comment type="caution">
    <text evidence="1">The sequence shown here is derived from an EMBL/GenBank/DDBJ whole genome shotgun (WGS) entry which is preliminary data.</text>
</comment>
<sequence>MPLNRVHTVPLAVAASSLLYGAHAQTSAGKAELARESLEPSVDRLIQVVSGAVSEAGGDLARSQAPWVMAFSTGHYKADPLGAQAARELASQFVARQAVTGDQVTARAPGR</sequence>
<name>A0ABQ2GYG7_9DEIO</name>
<dbReference type="EMBL" id="BMOM01000040">
    <property type="protein sequence ID" value="GGM20085.1"/>
    <property type="molecule type" value="Genomic_DNA"/>
</dbReference>